<dbReference type="AlphaFoldDB" id="I7AFX8"/>
<evidence type="ECO:0000313" key="10">
    <source>
        <dbReference type="EMBL" id="AFN83625.1"/>
    </source>
</evidence>
<dbReference type="HOGENOM" id="CLU_005180_0_0_1"/>
<dbReference type="OrthoDB" id="308861at2759"/>
<sequence length="1131" mass="131052">MKVIQQKNVYFVDLGKRIYRGFSETVIEREAGESVLVYRSRDLAILRVDVIASGKSRVADYVNKDGAEVINENEMSFTRNMWKNISTDGTLEIQIPEEVKENTFTVRILYRAGENNNSIEFYKPVSPEDKHKEIVATNRMFDSSSIFPSLSVPYKNKWELVYILPSNDETKIISPGILKSVREEENVILYSYVVDMAHSGALNFCIGTFDSYEISTGDDRKAVCIPKGFDGYKDCVREFCCDVENLIRYSEYFLQREYPFKALSIAFVFGDTDKVYGECTAFLALSNLTFLNDIEPMFLLKRIICDILSSQIFYFYFSVVEKADFWIAEGMKGYFQDYCVRHFLGNNEFLYGLKRDRDYILGRDVTEYALYDTRRTFFSMREKFFRTKSKVFFHLLEGNLSRAFMEKILNYTIKKKGDVKENYSFEFVKLVKDVTGKDLRSLFETYVFRPGVVKVRLGFTINKKSNRVDFTSDQIPTSIFSNGNKVISGPVTICSYEMEGIFEHVFMLDRENHFYYHPKTKKKKKSEEEEEVMPLLWIRADTKGEHLAKIVVEQPDYMFIEQLLDKNIIGQMEALENLSIKPSTQVCEILERMLENTHIFYKIRIHILYILSRTIVGNYYGFQRLIQYFVKKYCVQTSTIVKPNDFSFIPYFIQKHLVKALSYADPFVFKSYSGREVGSASIISAFIINILKFNDNSFNPYSDGWYISSVIESLSLPLSSMSFSEFYSNKYTDLKDERYFSHGRENTRDDINELFKGERVNRKGIKHSTPGYGISDVGNKESIGTSSPNEDHENTPSLYSSLANAEVKMRSNKPSREYKKGPKTEPLENPDYLQLSISEIERFRILDMVFPSHRNLVSKSCLYALGRLSLFGMASLRKNALIQLSKYPNFCSVRVAALEVLLALFYEDEEVVGDVLEMLSKETFTIKCMAFDIMITLGLSPKFGFKKVLKGKRKKIFELLRLNQGSIIIKEKIASLIYLIEDMELEHDDYHKTMVEVYEETLPDDLRRTINRLGREFVGDKHTSLRLSNIDILKRKLLQTEYLIRVPLPKKENRLGRSVGHEEEPLYPRANSDSLKRIVYVKALNKKATVDMESAKKHSQNNPQAEINSQSIGTIVRIPSSFKVRLKHPGE</sequence>
<evidence type="ECO:0000256" key="3">
    <source>
        <dbReference type="ARBA" id="ARBA00017363"/>
    </source>
</evidence>
<feature type="domain" description="Transcription initiation factor TFIID subunit 2 TPR repeats" evidence="9">
    <location>
        <begin position="562"/>
        <end position="720"/>
    </location>
</feature>
<dbReference type="KEGG" id="ero:EROM_090070"/>
<dbReference type="PANTHER" id="PTHR15137:SF9">
    <property type="entry name" value="TRANSCRIPTION INITIATION FACTOR TFIID SUBUNIT 2"/>
    <property type="match status" value="1"/>
</dbReference>
<dbReference type="GO" id="GO:0016251">
    <property type="term" value="F:RNA polymerase II general transcription initiation factor activity"/>
    <property type="evidence" value="ECO:0007669"/>
    <property type="project" value="TreeGrafter"/>
</dbReference>
<dbReference type="EMBL" id="CP003526">
    <property type="protein sequence ID" value="AFN83625.1"/>
    <property type="molecule type" value="Genomic_DNA"/>
</dbReference>
<protein>
    <recommendedName>
        <fullName evidence="3">Transcription initiation factor TFIID subunit 2</fullName>
    </recommendedName>
</protein>
<dbReference type="GO" id="GO:0000976">
    <property type="term" value="F:transcription cis-regulatory region binding"/>
    <property type="evidence" value="ECO:0007669"/>
    <property type="project" value="TreeGrafter"/>
</dbReference>
<name>I7AFX8_ENCRO</name>
<keyword evidence="11" id="KW-1185">Reference proteome</keyword>
<dbReference type="Gene3D" id="2.60.40.1730">
    <property type="entry name" value="tricorn interacting facor f3 domain"/>
    <property type="match status" value="1"/>
</dbReference>
<dbReference type="GO" id="GO:0003682">
    <property type="term" value="F:chromatin binding"/>
    <property type="evidence" value="ECO:0007669"/>
    <property type="project" value="TreeGrafter"/>
</dbReference>
<feature type="compositionally biased region" description="Basic and acidic residues" evidence="7">
    <location>
        <begin position="814"/>
        <end position="826"/>
    </location>
</feature>
<dbReference type="Gene3D" id="1.10.390.10">
    <property type="entry name" value="Neutral Protease Domain 2"/>
    <property type="match status" value="1"/>
</dbReference>
<keyword evidence="5" id="KW-0804">Transcription</keyword>
<dbReference type="Proteomes" id="UP000010094">
    <property type="component" value="Chromosome IXa"/>
</dbReference>
<keyword evidence="6" id="KW-0539">Nucleus</keyword>
<accession>I7AFX8</accession>
<dbReference type="Pfam" id="PF25316">
    <property type="entry name" value="TAF2_3rd"/>
    <property type="match status" value="1"/>
</dbReference>
<dbReference type="InterPro" id="IPR057991">
    <property type="entry name" value="TPR_TAF2_C"/>
</dbReference>
<feature type="region of interest" description="Disordered" evidence="7">
    <location>
        <begin position="764"/>
        <end position="827"/>
    </location>
</feature>
<dbReference type="SUPFAM" id="SSF55486">
    <property type="entry name" value="Metalloproteases ('zincins'), catalytic domain"/>
    <property type="match status" value="1"/>
</dbReference>
<dbReference type="VEuPathDB" id="MicrosporidiaDB:EROM_090070"/>
<evidence type="ECO:0000259" key="9">
    <source>
        <dbReference type="Pfam" id="PF25577"/>
    </source>
</evidence>
<reference evidence="10" key="1">
    <citation type="journal article" date="2012" name="Proc. Natl. Acad. Sci. U.S.A.">
        <title>Gain and loss of multiple functionally related, horizontally transferred genes in the reduced genomes of two microsporidian parasites.</title>
        <authorList>
            <person name="Pombert J.-F."/>
            <person name="Selman M."/>
            <person name="Burki F."/>
            <person name="Bardell F.T."/>
            <person name="Farinelli L."/>
            <person name="Solter L.F."/>
            <person name="Whitman D.W."/>
            <person name="Weiss L.M."/>
            <person name="Corradi N."/>
            <person name="Keeling P.J."/>
        </authorList>
    </citation>
    <scope>NUCLEOTIDE SEQUENCE [LARGE SCALE GENOMIC DNA]</scope>
    <source>
        <strain evidence="10">SJ-2008</strain>
    </source>
</reference>
<dbReference type="InterPro" id="IPR037813">
    <property type="entry name" value="TAF2"/>
</dbReference>
<dbReference type="GeneID" id="20521946"/>
<keyword evidence="4" id="KW-0805">Transcription regulation</keyword>
<comment type="similarity">
    <text evidence="2">Belongs to the TAF2 family.</text>
</comment>
<gene>
    <name evidence="10" type="ordered locus">EROM_090070</name>
</gene>
<feature type="domain" description="Transcription initiation factor TFIID subunit 2 Ig-like" evidence="8">
    <location>
        <begin position="451"/>
        <end position="555"/>
    </location>
</feature>
<comment type="subcellular location">
    <subcellularLocation>
        <location evidence="1">Nucleus</location>
    </subcellularLocation>
</comment>
<dbReference type="InterPro" id="IPR057345">
    <property type="entry name" value="Ig-like_TAF2"/>
</dbReference>
<evidence type="ECO:0000259" key="8">
    <source>
        <dbReference type="Pfam" id="PF25316"/>
    </source>
</evidence>
<dbReference type="PANTHER" id="PTHR15137">
    <property type="entry name" value="TRANSCRIPTION INITIATION FACTOR TFIID"/>
    <property type="match status" value="1"/>
</dbReference>
<organism evidence="10 11">
    <name type="scientific">Encephalitozoon romaleae (strain SJ-2008)</name>
    <name type="common">Microsporidian parasite</name>
    <dbReference type="NCBI Taxonomy" id="1178016"/>
    <lineage>
        <taxon>Eukaryota</taxon>
        <taxon>Fungi</taxon>
        <taxon>Fungi incertae sedis</taxon>
        <taxon>Microsporidia</taxon>
        <taxon>Unikaryonidae</taxon>
        <taxon>Encephalitozoon</taxon>
    </lineage>
</organism>
<dbReference type="InterPro" id="IPR027268">
    <property type="entry name" value="Peptidase_M4/M1_CTD_sf"/>
</dbReference>
<feature type="domain" description="Transcription initiation factor TFIID subunit 2 TPR repeats" evidence="9">
    <location>
        <begin position="835"/>
        <end position="938"/>
    </location>
</feature>
<proteinExistence type="inferred from homology"/>
<evidence type="ECO:0000256" key="7">
    <source>
        <dbReference type="SAM" id="MobiDB-lite"/>
    </source>
</evidence>
<dbReference type="GO" id="GO:0005669">
    <property type="term" value="C:transcription factor TFIID complex"/>
    <property type="evidence" value="ECO:0007669"/>
    <property type="project" value="InterPro"/>
</dbReference>
<evidence type="ECO:0000256" key="5">
    <source>
        <dbReference type="ARBA" id="ARBA00023163"/>
    </source>
</evidence>
<evidence type="ECO:0000256" key="2">
    <source>
        <dbReference type="ARBA" id="ARBA00010937"/>
    </source>
</evidence>
<evidence type="ECO:0000256" key="1">
    <source>
        <dbReference type="ARBA" id="ARBA00004123"/>
    </source>
</evidence>
<evidence type="ECO:0000256" key="6">
    <source>
        <dbReference type="ARBA" id="ARBA00023242"/>
    </source>
</evidence>
<dbReference type="GO" id="GO:0006367">
    <property type="term" value="P:transcription initiation at RNA polymerase II promoter"/>
    <property type="evidence" value="ECO:0007669"/>
    <property type="project" value="TreeGrafter"/>
</dbReference>
<dbReference type="Pfam" id="PF25577">
    <property type="entry name" value="TPR_TAF2_C"/>
    <property type="match status" value="2"/>
</dbReference>
<evidence type="ECO:0000256" key="4">
    <source>
        <dbReference type="ARBA" id="ARBA00023015"/>
    </source>
</evidence>
<dbReference type="RefSeq" id="XP_009265122.1">
    <property type="nucleotide sequence ID" value="XM_009266847.1"/>
</dbReference>
<evidence type="ECO:0000313" key="11">
    <source>
        <dbReference type="Proteomes" id="UP000010094"/>
    </source>
</evidence>
<dbReference type="InterPro" id="IPR042097">
    <property type="entry name" value="Aminopeptidase_N-like_N_sf"/>
</dbReference>